<reference evidence="6" key="1">
    <citation type="submission" date="2016-10" db="EMBL/GenBank/DDBJ databases">
        <authorList>
            <person name="Varghese N."/>
            <person name="Submissions S."/>
        </authorList>
    </citation>
    <scope>NUCLEOTIDE SEQUENCE [LARGE SCALE GENOMIC DNA]</scope>
    <source>
        <strain evidence="6">DSM 11593</strain>
    </source>
</reference>
<dbReference type="Pfam" id="PF13778">
    <property type="entry name" value="DUF4174"/>
    <property type="match status" value="1"/>
</dbReference>
<dbReference type="STRING" id="65735.SAMN04488075_0169"/>
<keyword evidence="1 3" id="KW-0732">Signal</keyword>
<evidence type="ECO:0000259" key="4">
    <source>
        <dbReference type="Pfam" id="PF13778"/>
    </source>
</evidence>
<feature type="chain" id="PRO_5011656818" description="DUF4174 domain-containing protein" evidence="3">
    <location>
        <begin position="25"/>
        <end position="190"/>
    </location>
</feature>
<evidence type="ECO:0000256" key="1">
    <source>
        <dbReference type="ARBA" id="ARBA00022729"/>
    </source>
</evidence>
<accession>A0A1H6JBN6</accession>
<evidence type="ECO:0000256" key="2">
    <source>
        <dbReference type="SAM" id="MobiDB-lite"/>
    </source>
</evidence>
<dbReference type="EMBL" id="FNXG01000001">
    <property type="protein sequence ID" value="SEH57806.1"/>
    <property type="molecule type" value="Genomic_DNA"/>
</dbReference>
<name>A0A1H6JBN6_9RHOB</name>
<dbReference type="InterPro" id="IPR025232">
    <property type="entry name" value="DUF4174"/>
</dbReference>
<evidence type="ECO:0000313" key="5">
    <source>
        <dbReference type="EMBL" id="SEH57806.1"/>
    </source>
</evidence>
<feature type="signal peptide" evidence="3">
    <location>
        <begin position="1"/>
        <end position="24"/>
    </location>
</feature>
<keyword evidence="6" id="KW-1185">Reference proteome</keyword>
<gene>
    <name evidence="5" type="ORF">SAMN04488075_0169</name>
</gene>
<dbReference type="RefSeq" id="WP_245728553.1">
    <property type="nucleotide sequence ID" value="NZ_FNXG01000001.1"/>
</dbReference>
<dbReference type="Proteomes" id="UP000199125">
    <property type="component" value="Unassembled WGS sequence"/>
</dbReference>
<feature type="domain" description="DUF4174" evidence="4">
    <location>
        <begin position="88"/>
        <end position="183"/>
    </location>
</feature>
<sequence>MIRFLLGKLTGLALVLMSCGPVLAMGGSTPPPGSIAVERAAPSRPGAPAPVDAASADPAGDAVAGEVGAVQPDIRTAAEVTPESLLFERRPLVVFADTPADSAFAAQMELLHRDPAALERRRVTVITDTDPAAQSPWRQKLRPRGFSLMVLDLDGTVIDRKPAPWDSREITRAIDKTPVRRSETRAHGGR</sequence>
<evidence type="ECO:0000256" key="3">
    <source>
        <dbReference type="SAM" id="SignalP"/>
    </source>
</evidence>
<dbReference type="PROSITE" id="PS51257">
    <property type="entry name" value="PROKAR_LIPOPROTEIN"/>
    <property type="match status" value="1"/>
</dbReference>
<feature type="region of interest" description="Disordered" evidence="2">
    <location>
        <begin position="34"/>
        <end position="58"/>
    </location>
</feature>
<protein>
    <recommendedName>
        <fullName evidence="4">DUF4174 domain-containing protein</fullName>
    </recommendedName>
</protein>
<organism evidence="5 6">
    <name type="scientific">Paracoccus alkenifer</name>
    <dbReference type="NCBI Taxonomy" id="65735"/>
    <lineage>
        <taxon>Bacteria</taxon>
        <taxon>Pseudomonadati</taxon>
        <taxon>Pseudomonadota</taxon>
        <taxon>Alphaproteobacteria</taxon>
        <taxon>Rhodobacterales</taxon>
        <taxon>Paracoccaceae</taxon>
        <taxon>Paracoccus</taxon>
    </lineage>
</organism>
<feature type="compositionally biased region" description="Low complexity" evidence="2">
    <location>
        <begin position="39"/>
        <end position="58"/>
    </location>
</feature>
<proteinExistence type="predicted"/>
<evidence type="ECO:0000313" key="6">
    <source>
        <dbReference type="Proteomes" id="UP000199125"/>
    </source>
</evidence>
<dbReference type="AlphaFoldDB" id="A0A1H6JBN6"/>